<dbReference type="Pfam" id="PF13962">
    <property type="entry name" value="PGG"/>
    <property type="match status" value="1"/>
</dbReference>
<feature type="repeat" description="ANK" evidence="7">
    <location>
        <begin position="159"/>
        <end position="191"/>
    </location>
</feature>
<feature type="domain" description="PGG" evidence="10">
    <location>
        <begin position="458"/>
        <end position="565"/>
    </location>
</feature>
<dbReference type="PROSITE" id="PS50297">
    <property type="entry name" value="ANK_REP_REGION"/>
    <property type="match status" value="3"/>
</dbReference>
<evidence type="ECO:0000256" key="9">
    <source>
        <dbReference type="SAM" id="Phobius"/>
    </source>
</evidence>
<proteinExistence type="predicted"/>
<evidence type="ECO:0000259" key="10">
    <source>
        <dbReference type="Pfam" id="PF13962"/>
    </source>
</evidence>
<dbReference type="PANTHER" id="PTHR24186">
    <property type="entry name" value="PROTEIN PHOSPHATASE 1 REGULATORY SUBUNIT"/>
    <property type="match status" value="1"/>
</dbReference>
<dbReference type="Pfam" id="PF12796">
    <property type="entry name" value="Ank_2"/>
    <property type="match status" value="2"/>
</dbReference>
<feature type="region of interest" description="Disordered" evidence="8">
    <location>
        <begin position="26"/>
        <end position="48"/>
    </location>
</feature>
<evidence type="ECO:0000256" key="4">
    <source>
        <dbReference type="ARBA" id="ARBA00022989"/>
    </source>
</evidence>
<protein>
    <recommendedName>
        <fullName evidence="10">PGG domain-containing protein</fullName>
    </recommendedName>
</protein>
<keyword evidence="4 9" id="KW-1133">Transmembrane helix</keyword>
<evidence type="ECO:0000256" key="3">
    <source>
        <dbReference type="ARBA" id="ARBA00022737"/>
    </source>
</evidence>
<keyword evidence="6 9" id="KW-0472">Membrane</keyword>
<dbReference type="InterPro" id="IPR036770">
    <property type="entry name" value="Ankyrin_rpt-contain_sf"/>
</dbReference>
<dbReference type="SUPFAM" id="SSF48403">
    <property type="entry name" value="Ankyrin repeat"/>
    <property type="match status" value="2"/>
</dbReference>
<name>A0A9Q1KE38_9CARY</name>
<evidence type="ECO:0000256" key="1">
    <source>
        <dbReference type="ARBA" id="ARBA00004141"/>
    </source>
</evidence>
<evidence type="ECO:0000256" key="7">
    <source>
        <dbReference type="PROSITE-ProRule" id="PRU00023"/>
    </source>
</evidence>
<evidence type="ECO:0000256" key="5">
    <source>
        <dbReference type="ARBA" id="ARBA00023043"/>
    </source>
</evidence>
<dbReference type="SMART" id="SM00248">
    <property type="entry name" value="ANK"/>
    <property type="match status" value="8"/>
</dbReference>
<keyword evidence="5 7" id="KW-0040">ANK repeat</keyword>
<evidence type="ECO:0000256" key="2">
    <source>
        <dbReference type="ARBA" id="ARBA00022692"/>
    </source>
</evidence>
<dbReference type="Pfam" id="PF00023">
    <property type="entry name" value="Ank"/>
    <property type="match status" value="2"/>
</dbReference>
<evidence type="ECO:0000256" key="6">
    <source>
        <dbReference type="ARBA" id="ARBA00023136"/>
    </source>
</evidence>
<feature type="transmembrane region" description="Helical" evidence="9">
    <location>
        <begin position="505"/>
        <end position="531"/>
    </location>
</feature>
<feature type="repeat" description="ANK" evidence="7">
    <location>
        <begin position="363"/>
        <end position="396"/>
    </location>
</feature>
<dbReference type="Proteomes" id="UP001153076">
    <property type="component" value="Unassembled WGS sequence"/>
</dbReference>
<dbReference type="PROSITE" id="PS50088">
    <property type="entry name" value="ANK_REPEAT"/>
    <property type="match status" value="3"/>
</dbReference>
<evidence type="ECO:0000313" key="11">
    <source>
        <dbReference type="EMBL" id="KAJ8441668.1"/>
    </source>
</evidence>
<dbReference type="EMBL" id="JAKOGI010000156">
    <property type="protein sequence ID" value="KAJ8441668.1"/>
    <property type="molecule type" value="Genomic_DNA"/>
</dbReference>
<feature type="transmembrane region" description="Helical" evidence="9">
    <location>
        <begin position="467"/>
        <end position="485"/>
    </location>
</feature>
<dbReference type="InterPro" id="IPR026961">
    <property type="entry name" value="PGG_dom"/>
</dbReference>
<organism evidence="11 12">
    <name type="scientific">Carnegiea gigantea</name>
    <dbReference type="NCBI Taxonomy" id="171969"/>
    <lineage>
        <taxon>Eukaryota</taxon>
        <taxon>Viridiplantae</taxon>
        <taxon>Streptophyta</taxon>
        <taxon>Embryophyta</taxon>
        <taxon>Tracheophyta</taxon>
        <taxon>Spermatophyta</taxon>
        <taxon>Magnoliopsida</taxon>
        <taxon>eudicotyledons</taxon>
        <taxon>Gunneridae</taxon>
        <taxon>Pentapetalae</taxon>
        <taxon>Caryophyllales</taxon>
        <taxon>Cactineae</taxon>
        <taxon>Cactaceae</taxon>
        <taxon>Cactoideae</taxon>
        <taxon>Echinocereeae</taxon>
        <taxon>Carnegiea</taxon>
    </lineage>
</organism>
<dbReference type="AlphaFoldDB" id="A0A9Q1KE38"/>
<reference evidence="11" key="1">
    <citation type="submission" date="2022-04" db="EMBL/GenBank/DDBJ databases">
        <title>Carnegiea gigantea Genome sequencing and assembly v2.</title>
        <authorList>
            <person name="Copetti D."/>
            <person name="Sanderson M.J."/>
            <person name="Burquez A."/>
            <person name="Wojciechowski M.F."/>
        </authorList>
    </citation>
    <scope>NUCLEOTIDE SEQUENCE</scope>
    <source>
        <strain evidence="11">SGP5-SGP5p</strain>
        <tissue evidence="11">Aerial part</tissue>
    </source>
</reference>
<evidence type="ECO:0000313" key="12">
    <source>
        <dbReference type="Proteomes" id="UP001153076"/>
    </source>
</evidence>
<feature type="repeat" description="ANK" evidence="7">
    <location>
        <begin position="95"/>
        <end position="116"/>
    </location>
</feature>
<dbReference type="Gene3D" id="1.25.40.20">
    <property type="entry name" value="Ankyrin repeat-containing domain"/>
    <property type="match status" value="2"/>
</dbReference>
<gene>
    <name evidence="11" type="ORF">Cgig2_019055</name>
</gene>
<dbReference type="InterPro" id="IPR002110">
    <property type="entry name" value="Ankyrin_rpt"/>
</dbReference>
<dbReference type="PANTHER" id="PTHR24186:SF50">
    <property type="entry name" value="ANKYRIN REPEAT-CONTAINING PROTEIN ITN1-LIKE ISOFORM X1"/>
    <property type="match status" value="1"/>
</dbReference>
<comment type="subcellular location">
    <subcellularLocation>
        <location evidence="1">Membrane</location>
        <topology evidence="1">Multi-pass membrane protein</topology>
    </subcellularLocation>
</comment>
<keyword evidence="12" id="KW-1185">Reference proteome</keyword>
<dbReference type="GO" id="GO:0005886">
    <property type="term" value="C:plasma membrane"/>
    <property type="evidence" value="ECO:0007669"/>
    <property type="project" value="TreeGrafter"/>
</dbReference>
<feature type="transmembrane region" description="Helical" evidence="9">
    <location>
        <begin position="573"/>
        <end position="599"/>
    </location>
</feature>
<sequence>METIEAEVERRYMDAKLHDAAREGNEDFLDGIQTSTGEETESGEGRHSERYFLTRTPEGDNLLHVAASRDRLGFIVKALKKVPPLVLLICWINSRGENPLHMAAKLGHLDIVQALVTSYKSHLQEVKEGRVKAGSTLLSLMVAEEGTVSPEPWLAQDSRGNTPLHEALKNGYEEVAMYLLEVEPQLASYENDADESVLFLAAAYGHENVLEMVLNSEASYSLSAPVGLTPLHAVIHNCTESSAKLLLEKQPELAKKADNHKKTALYYAAEANKHEHVETILKTDKSCAFLRDDTGLTPLLRAAGLGQLQAVRAILLYCPESLTICDKSGKTVLHLMDLRDYKDGIELLKIPAMGRLINKQDLNGNTPLHLAAMNSSYVKAKALLDGDKGDLNIRNKEGFTAWDLIKLQPELSEQMVEIGYRLVMHTSNKQMHTQTQPQSHPQSQAIHQTTTYPLDTHERMQRRFNTLGLIATVLAAVSFAAAFAIPGGFDGRGHAVLTREAEFKVFLLSNTTAMCGYTFVFFSSLWAMMIAQRDDEPRFLLSFTIRVLQLSFYATLVAFVSGMYALTFTKSPWLAIVVVCLPPSVAILSSSKFIVFLLARFFAKLRVY</sequence>
<accession>A0A9Q1KE38</accession>
<keyword evidence="2 9" id="KW-0812">Transmembrane</keyword>
<dbReference type="OrthoDB" id="1847170at2759"/>
<feature type="transmembrane region" description="Helical" evidence="9">
    <location>
        <begin position="543"/>
        <end position="567"/>
    </location>
</feature>
<evidence type="ECO:0000256" key="8">
    <source>
        <dbReference type="SAM" id="MobiDB-lite"/>
    </source>
</evidence>
<comment type="caution">
    <text evidence="11">The sequence shown here is derived from an EMBL/GenBank/DDBJ whole genome shotgun (WGS) entry which is preliminary data.</text>
</comment>
<keyword evidence="3" id="KW-0677">Repeat</keyword>